<sequence length="281" mass="32823">MAISAKRLTEMARKWQKMAAGNRKRISYPRHRLDTHYSTANKGHFVVYSVDHKRFVVPLKYLSTNIFRELLKWSEEEFGLPSNGPITLPCDSIFLDYVVSLIRERIPDDVEKALITSIVVCHHEASSFSHPILVLHQSKVTKRMISSKKMVQMAWKWQKEATNYQRKRILWRKGQEGCSVKGHFVVYSMDKRRFVLPLLYLKNNIFRELFKLAEEEFGLSSNVPLTLPCEGTLIEYVITLIQRNVAKDLEEALLMSITTSRCQSYSDLHRERTNLHLLCSY</sequence>
<dbReference type="InterPro" id="IPR003676">
    <property type="entry name" value="SAUR_fam"/>
</dbReference>
<proteinExistence type="inferred from homology"/>
<dbReference type="Proteomes" id="UP000257109">
    <property type="component" value="Unassembled WGS sequence"/>
</dbReference>
<dbReference type="Pfam" id="PF02519">
    <property type="entry name" value="Auxin_inducible"/>
    <property type="match status" value="2"/>
</dbReference>
<name>A0A371FG50_MUCPR</name>
<evidence type="ECO:0000313" key="2">
    <source>
        <dbReference type="EMBL" id="RDX77288.1"/>
    </source>
</evidence>
<comment type="caution">
    <text evidence="2">The sequence shown here is derived from an EMBL/GenBank/DDBJ whole genome shotgun (WGS) entry which is preliminary data.</text>
</comment>
<dbReference type="AlphaFoldDB" id="A0A371FG50"/>
<protein>
    <submittedName>
        <fullName evidence="2">Auxin-responsive protein SAUR66</fullName>
    </submittedName>
</protein>
<feature type="non-terminal residue" evidence="2">
    <location>
        <position position="1"/>
    </location>
</feature>
<comment type="similarity">
    <text evidence="1">Belongs to the ARG7 family.</text>
</comment>
<evidence type="ECO:0000313" key="3">
    <source>
        <dbReference type="Proteomes" id="UP000257109"/>
    </source>
</evidence>
<accession>A0A371FG50</accession>
<organism evidence="2 3">
    <name type="scientific">Mucuna pruriens</name>
    <name type="common">Velvet bean</name>
    <name type="synonym">Dolichos pruriens</name>
    <dbReference type="NCBI Taxonomy" id="157652"/>
    <lineage>
        <taxon>Eukaryota</taxon>
        <taxon>Viridiplantae</taxon>
        <taxon>Streptophyta</taxon>
        <taxon>Embryophyta</taxon>
        <taxon>Tracheophyta</taxon>
        <taxon>Spermatophyta</taxon>
        <taxon>Magnoliopsida</taxon>
        <taxon>eudicotyledons</taxon>
        <taxon>Gunneridae</taxon>
        <taxon>Pentapetalae</taxon>
        <taxon>rosids</taxon>
        <taxon>fabids</taxon>
        <taxon>Fabales</taxon>
        <taxon>Fabaceae</taxon>
        <taxon>Papilionoideae</taxon>
        <taxon>50 kb inversion clade</taxon>
        <taxon>NPAAA clade</taxon>
        <taxon>indigoferoid/millettioid clade</taxon>
        <taxon>Phaseoleae</taxon>
        <taxon>Mucuna</taxon>
    </lineage>
</organism>
<keyword evidence="3" id="KW-1185">Reference proteome</keyword>
<dbReference type="GO" id="GO:0009733">
    <property type="term" value="P:response to auxin"/>
    <property type="evidence" value="ECO:0007669"/>
    <property type="project" value="InterPro"/>
</dbReference>
<dbReference type="EMBL" id="QJKJ01009217">
    <property type="protein sequence ID" value="RDX77288.1"/>
    <property type="molecule type" value="Genomic_DNA"/>
</dbReference>
<gene>
    <name evidence="2" type="primary">SAUR66</name>
    <name evidence="2" type="ORF">CR513_42616</name>
</gene>
<reference evidence="2" key="1">
    <citation type="submission" date="2018-05" db="EMBL/GenBank/DDBJ databases">
        <title>Draft genome of Mucuna pruriens seed.</title>
        <authorList>
            <person name="Nnadi N.E."/>
            <person name="Vos R."/>
            <person name="Hasami M.H."/>
            <person name="Devisetty U.K."/>
            <person name="Aguiy J.C."/>
        </authorList>
    </citation>
    <scope>NUCLEOTIDE SEQUENCE [LARGE SCALE GENOMIC DNA]</scope>
    <source>
        <strain evidence="2">JCA_2017</strain>
    </source>
</reference>
<dbReference type="PANTHER" id="PTHR31175">
    <property type="entry name" value="AUXIN-RESPONSIVE FAMILY PROTEIN"/>
    <property type="match status" value="1"/>
</dbReference>
<evidence type="ECO:0000256" key="1">
    <source>
        <dbReference type="ARBA" id="ARBA00006974"/>
    </source>
</evidence>
<dbReference type="OrthoDB" id="1936278at2759"/>
<dbReference type="PANTHER" id="PTHR31175:SF104">
    <property type="entry name" value="SAUR-LIKE AUXIN-RESPONSIVE FAMILY PROTEIN"/>
    <property type="match status" value="1"/>
</dbReference>